<evidence type="ECO:0000313" key="1">
    <source>
        <dbReference type="EMBL" id="KOB89450.1"/>
    </source>
</evidence>
<name>A0A0L7MA39_PLAF4</name>
<reference evidence="2" key="2">
    <citation type="submission" date="2006-09" db="EMBL/GenBank/DDBJ databases">
        <title>The genome sequence of Plasmodium falciparum Dd2.</title>
        <authorList>
            <consortium name="The Broad Institute Genome Sequencing Platform"/>
            <person name="Birren B."/>
            <person name="Lander E."/>
            <person name="Galagan J."/>
            <person name="Nusbaum C."/>
            <person name="Devon K."/>
            <person name="Henn M."/>
            <person name="Jaffe D."/>
            <person name="Butler J."/>
            <person name="Alvarez P."/>
            <person name="Gnerre S."/>
            <person name="Grabherr M."/>
            <person name="Kleber M."/>
            <person name="Mauceli E."/>
            <person name="Brockman W."/>
            <person name="MacCallum I.A."/>
            <person name="Rounsley S."/>
            <person name="Young S."/>
            <person name="LaButti K."/>
            <person name="Pushparaj V."/>
            <person name="DeCaprio D."/>
            <person name="Crawford M."/>
            <person name="Koehrsen M."/>
            <person name="Engels R."/>
            <person name="Montgomery P."/>
            <person name="Pearson M."/>
            <person name="Howarth C."/>
            <person name="Larson L."/>
            <person name="Luoma S."/>
            <person name="White J."/>
            <person name="Kodira C."/>
            <person name="Zeng Q."/>
            <person name="O'Leary S."/>
            <person name="Yandava C."/>
            <person name="Alvarado L."/>
            <person name="Wirth D."/>
            <person name="Volkman S."/>
            <person name="Hartl D."/>
        </authorList>
    </citation>
    <scope>NUCLEOTIDE SEQUENCE [LARGE SCALE GENOMIC DNA]</scope>
</reference>
<gene>
    <name evidence="1" type="ORF">PFDG_04999</name>
</gene>
<organism evidence="1 2">
    <name type="scientific">Plasmodium falciparum (isolate Dd2)</name>
    <dbReference type="NCBI Taxonomy" id="57267"/>
    <lineage>
        <taxon>Eukaryota</taxon>
        <taxon>Sar</taxon>
        <taxon>Alveolata</taxon>
        <taxon>Apicomplexa</taxon>
        <taxon>Aconoidasida</taxon>
        <taxon>Haemosporida</taxon>
        <taxon>Plasmodiidae</taxon>
        <taxon>Plasmodium</taxon>
        <taxon>Plasmodium (Laverania)</taxon>
    </lineage>
</organism>
<sequence length="122" mass="14002">MHRKNCGFLQQLRRLKQREILYSEYDSKVAFDVTNCLKDNIILICTEQTNYSPVLLENESTISPPTDICLQLIIFGEREGWVIWEEGGGFVWGVCVTEEGPRTCRDQKRARGRLVIKPGSPV</sequence>
<protein>
    <submittedName>
        <fullName evidence="1">Uncharacterized protein</fullName>
    </submittedName>
</protein>
<reference evidence="2" key="1">
    <citation type="submission" date="2006-09" db="EMBL/GenBank/DDBJ databases">
        <title>Annotation of Plasmodium falciparum Dd2.</title>
        <authorList>
            <consortium name="The Broad Institute Genome Sequencing Platform"/>
            <person name="Volkman S.K."/>
            <person name="Neafsey D.E."/>
            <person name="Dash A.P."/>
            <person name="Chitnis C.E."/>
            <person name="Hartl D.L."/>
            <person name="Young S.K."/>
            <person name="Zeng Q."/>
            <person name="Koehrsen M."/>
            <person name="Alvarado L."/>
            <person name="Berlin A."/>
            <person name="Borenstein D."/>
            <person name="Chapman S.B."/>
            <person name="Chen Z."/>
            <person name="Engels R."/>
            <person name="Freedman E."/>
            <person name="Gellesch M."/>
            <person name="Goldberg J."/>
            <person name="Griggs A."/>
            <person name="Gujja S."/>
            <person name="Heilman E.R."/>
            <person name="Heiman D.I."/>
            <person name="Howarth C."/>
            <person name="Jen D."/>
            <person name="Larson L."/>
            <person name="Mehta T."/>
            <person name="Neiman D."/>
            <person name="Park D."/>
            <person name="Pearson M."/>
            <person name="Roberts A."/>
            <person name="Saif S."/>
            <person name="Shea T."/>
            <person name="Shenoy N."/>
            <person name="Sisk P."/>
            <person name="Stolte C."/>
            <person name="Sykes S."/>
            <person name="Walk T."/>
            <person name="White J."/>
            <person name="Yandava C."/>
            <person name="Haas B."/>
            <person name="Henn M.R."/>
            <person name="Nusbaum C."/>
            <person name="Birren B."/>
        </authorList>
    </citation>
    <scope>NUCLEOTIDE SEQUENCE [LARGE SCALE GENOMIC DNA]</scope>
</reference>
<dbReference type="Proteomes" id="UP000054282">
    <property type="component" value="Unassembled WGS sequence"/>
</dbReference>
<dbReference type="AlphaFoldDB" id="A0A0L7MA39"/>
<accession>A0A0L7MA39</accession>
<dbReference type="EMBL" id="GG702456">
    <property type="protein sequence ID" value="KOB89450.1"/>
    <property type="molecule type" value="Genomic_DNA"/>
</dbReference>
<proteinExistence type="predicted"/>
<evidence type="ECO:0000313" key="2">
    <source>
        <dbReference type="Proteomes" id="UP000054282"/>
    </source>
</evidence>
<dbReference type="KEGG" id="pfd:PFDG_04999"/>